<evidence type="ECO:0000256" key="9">
    <source>
        <dbReference type="ARBA" id="ARBA00023012"/>
    </source>
</evidence>
<evidence type="ECO:0000256" key="6">
    <source>
        <dbReference type="ARBA" id="ARBA00022692"/>
    </source>
</evidence>
<dbReference type="PROSITE" id="PS50109">
    <property type="entry name" value="HIS_KIN"/>
    <property type="match status" value="1"/>
</dbReference>
<evidence type="ECO:0000256" key="11">
    <source>
        <dbReference type="SAM" id="MobiDB-lite"/>
    </source>
</evidence>
<dbReference type="InterPro" id="IPR004358">
    <property type="entry name" value="Sig_transdc_His_kin-like_C"/>
</dbReference>
<dbReference type="InterPro" id="IPR005467">
    <property type="entry name" value="His_kinase_dom"/>
</dbReference>
<dbReference type="PANTHER" id="PTHR45436">
    <property type="entry name" value="SENSOR HISTIDINE KINASE YKOH"/>
    <property type="match status" value="1"/>
</dbReference>
<feature type="region of interest" description="Disordered" evidence="11">
    <location>
        <begin position="1"/>
        <end position="23"/>
    </location>
</feature>
<dbReference type="Proteomes" id="UP000298468">
    <property type="component" value="Unassembled WGS sequence"/>
</dbReference>
<dbReference type="InterPro" id="IPR003594">
    <property type="entry name" value="HATPase_dom"/>
</dbReference>
<evidence type="ECO:0000256" key="8">
    <source>
        <dbReference type="ARBA" id="ARBA00022989"/>
    </source>
</evidence>
<dbReference type="CDD" id="cd00075">
    <property type="entry name" value="HATPase"/>
    <property type="match status" value="1"/>
</dbReference>
<dbReference type="PANTHER" id="PTHR45436:SF5">
    <property type="entry name" value="SENSOR HISTIDINE KINASE TRCS"/>
    <property type="match status" value="1"/>
</dbReference>
<dbReference type="RefSeq" id="WP_134639164.1">
    <property type="nucleotide sequence ID" value="NZ_SOHM01000003.1"/>
</dbReference>
<feature type="domain" description="Histidine kinase" evidence="13">
    <location>
        <begin position="203"/>
        <end position="419"/>
    </location>
</feature>
<organism evidence="14 15">
    <name type="scientific">Cryobacterium lactosi</name>
    <dbReference type="NCBI Taxonomy" id="1259202"/>
    <lineage>
        <taxon>Bacteria</taxon>
        <taxon>Bacillati</taxon>
        <taxon>Actinomycetota</taxon>
        <taxon>Actinomycetes</taxon>
        <taxon>Micrococcales</taxon>
        <taxon>Microbacteriaceae</taxon>
        <taxon>Cryobacterium</taxon>
    </lineage>
</organism>
<dbReference type="PRINTS" id="PR00344">
    <property type="entry name" value="BCTRLSENSOR"/>
</dbReference>
<dbReference type="AlphaFoldDB" id="A0A4R9C163"/>
<dbReference type="InterPro" id="IPR036890">
    <property type="entry name" value="HATPase_C_sf"/>
</dbReference>
<dbReference type="CDD" id="cd00082">
    <property type="entry name" value="HisKA"/>
    <property type="match status" value="1"/>
</dbReference>
<keyword evidence="8 12" id="KW-1133">Transmembrane helix</keyword>
<dbReference type="GO" id="GO:0000155">
    <property type="term" value="F:phosphorelay sensor kinase activity"/>
    <property type="evidence" value="ECO:0007669"/>
    <property type="project" value="InterPro"/>
</dbReference>
<evidence type="ECO:0000313" key="15">
    <source>
        <dbReference type="Proteomes" id="UP000298468"/>
    </source>
</evidence>
<reference evidence="14 15" key="1">
    <citation type="submission" date="2019-03" db="EMBL/GenBank/DDBJ databases">
        <title>Genomics of glacier-inhabiting Cryobacterium strains.</title>
        <authorList>
            <person name="Liu Q."/>
            <person name="Xin Y.-H."/>
        </authorList>
    </citation>
    <scope>NUCLEOTIDE SEQUENCE [LARGE SCALE GENOMIC DNA]</scope>
    <source>
        <strain evidence="14 15">Sr59</strain>
    </source>
</reference>
<dbReference type="GO" id="GO:0005886">
    <property type="term" value="C:plasma membrane"/>
    <property type="evidence" value="ECO:0007669"/>
    <property type="project" value="UniProtKB-SubCell"/>
</dbReference>
<evidence type="ECO:0000313" key="14">
    <source>
        <dbReference type="EMBL" id="TFD94840.1"/>
    </source>
</evidence>
<comment type="subcellular location">
    <subcellularLocation>
        <location evidence="2">Cell membrane</location>
    </subcellularLocation>
</comment>
<dbReference type="Gene3D" id="1.10.287.130">
    <property type="match status" value="1"/>
</dbReference>
<dbReference type="SMART" id="SM00388">
    <property type="entry name" value="HisKA"/>
    <property type="match status" value="1"/>
</dbReference>
<feature type="transmembrane region" description="Helical" evidence="12">
    <location>
        <begin position="33"/>
        <end position="56"/>
    </location>
</feature>
<dbReference type="EMBL" id="SOHM01000003">
    <property type="protein sequence ID" value="TFD94840.1"/>
    <property type="molecule type" value="Genomic_DNA"/>
</dbReference>
<evidence type="ECO:0000256" key="1">
    <source>
        <dbReference type="ARBA" id="ARBA00000085"/>
    </source>
</evidence>
<dbReference type="Pfam" id="PF02518">
    <property type="entry name" value="HATPase_c"/>
    <property type="match status" value="1"/>
</dbReference>
<proteinExistence type="predicted"/>
<dbReference type="OrthoDB" id="9786919at2"/>
<keyword evidence="5" id="KW-0808">Transferase</keyword>
<gene>
    <name evidence="14" type="ORF">E3T61_01525</name>
</gene>
<dbReference type="SUPFAM" id="SSF47384">
    <property type="entry name" value="Homodimeric domain of signal transducing histidine kinase"/>
    <property type="match status" value="1"/>
</dbReference>
<dbReference type="EC" id="2.7.13.3" evidence="3"/>
<keyword evidence="6 12" id="KW-0812">Transmembrane</keyword>
<evidence type="ECO:0000259" key="13">
    <source>
        <dbReference type="PROSITE" id="PS50109"/>
    </source>
</evidence>
<comment type="catalytic activity">
    <reaction evidence="1">
        <text>ATP + protein L-histidine = ADP + protein N-phospho-L-histidine.</text>
        <dbReference type="EC" id="2.7.13.3"/>
    </reaction>
</comment>
<keyword evidence="10 12" id="KW-0472">Membrane</keyword>
<dbReference type="SMART" id="SM00387">
    <property type="entry name" value="HATPase_c"/>
    <property type="match status" value="1"/>
</dbReference>
<evidence type="ECO:0000256" key="12">
    <source>
        <dbReference type="SAM" id="Phobius"/>
    </source>
</evidence>
<evidence type="ECO:0000256" key="4">
    <source>
        <dbReference type="ARBA" id="ARBA00022553"/>
    </source>
</evidence>
<comment type="caution">
    <text evidence="14">The sequence shown here is derived from an EMBL/GenBank/DDBJ whole genome shotgun (WGS) entry which is preliminary data.</text>
</comment>
<dbReference type="Pfam" id="PF00512">
    <property type="entry name" value="HisKA"/>
    <property type="match status" value="1"/>
</dbReference>
<sequence>MTGAPGRRPDRTSGPPGRSDDLRGASLRLTLQFTALMLVVLVLVGGVVFVIVQASVAESVTQTLNAATRIDSPQDAPEGTYLSIVDEGRVMSSPEMPAGLLDTDAMTTVAAGGGDVRSTREVDGQEYRLLTTAVRDGREGARVVQVALDLHESSEELNRLSVALLAAGVVALAFSGVAAYWMARRAIRPLAEALALQRRFVADASHELRTPLTLLSTRAQLLRRRDQTGVPPDVTDAVDEIVTDTRALTGILEDLLIAADPRSVADPEPVDLTATAEHAVDMLRGDAAARGITLGRAGAAGPVVVPGSPAALLRLIVALVTNALDHAKASVVVSIDVDGRFATVRVADDGAGFAPEMVGTAFERFNSGRAAATEPGGTRHYGLGLAIVAEITRRHGGTVAIESSGPAGAAVVARLPLAR</sequence>
<evidence type="ECO:0000256" key="2">
    <source>
        <dbReference type="ARBA" id="ARBA00004236"/>
    </source>
</evidence>
<dbReference type="Gene3D" id="3.30.565.10">
    <property type="entry name" value="Histidine kinase-like ATPase, C-terminal domain"/>
    <property type="match status" value="1"/>
</dbReference>
<dbReference type="InterPro" id="IPR050428">
    <property type="entry name" value="TCS_sensor_his_kinase"/>
</dbReference>
<dbReference type="SUPFAM" id="SSF55874">
    <property type="entry name" value="ATPase domain of HSP90 chaperone/DNA topoisomerase II/histidine kinase"/>
    <property type="match status" value="1"/>
</dbReference>
<dbReference type="InterPro" id="IPR003661">
    <property type="entry name" value="HisK_dim/P_dom"/>
</dbReference>
<keyword evidence="4" id="KW-0597">Phosphoprotein</keyword>
<dbReference type="InterPro" id="IPR036097">
    <property type="entry name" value="HisK_dim/P_sf"/>
</dbReference>
<evidence type="ECO:0000256" key="7">
    <source>
        <dbReference type="ARBA" id="ARBA00022777"/>
    </source>
</evidence>
<evidence type="ECO:0000256" key="5">
    <source>
        <dbReference type="ARBA" id="ARBA00022679"/>
    </source>
</evidence>
<keyword evidence="7 14" id="KW-0418">Kinase</keyword>
<accession>A0A4R9C163</accession>
<feature type="transmembrane region" description="Helical" evidence="12">
    <location>
        <begin position="160"/>
        <end position="183"/>
    </location>
</feature>
<evidence type="ECO:0000256" key="3">
    <source>
        <dbReference type="ARBA" id="ARBA00012438"/>
    </source>
</evidence>
<keyword evidence="9" id="KW-0902">Two-component regulatory system</keyword>
<keyword evidence="15" id="KW-1185">Reference proteome</keyword>
<evidence type="ECO:0000256" key="10">
    <source>
        <dbReference type="ARBA" id="ARBA00023136"/>
    </source>
</evidence>
<name>A0A4R9C163_9MICO</name>
<protein>
    <recommendedName>
        <fullName evidence="3">histidine kinase</fullName>
        <ecNumber evidence="3">2.7.13.3</ecNumber>
    </recommendedName>
</protein>